<accession>A0A2P2DJ44</accession>
<evidence type="ECO:0000313" key="3">
    <source>
        <dbReference type="Proteomes" id="UP000245206"/>
    </source>
</evidence>
<name>A0A2P2DJ44_9LEPT</name>
<reference evidence="3" key="1">
    <citation type="journal article" date="2019" name="Microbiol. Immunol.">
        <title>Molecular and phenotypic characterization of Leptospira johnsonii sp. nov., Leptospira ellinghausenii sp. nov. and Leptospira ryugenii sp. nov. isolated from soil and water in Japan.</title>
        <authorList>
            <person name="Masuzawa T."/>
            <person name="Saito M."/>
            <person name="Nakao R."/>
            <person name="Nikaido Y."/>
            <person name="Matsumoto M."/>
            <person name="Ogawa M."/>
            <person name="Yokoyama M."/>
            <person name="Hidaka Y."/>
            <person name="Tomita J."/>
            <person name="Sakakibara K."/>
            <person name="Suzuki K."/>
            <person name="Yasuda S."/>
            <person name="Sato H."/>
            <person name="Yamaguchi M."/>
            <person name="Yoshida S.I."/>
            <person name="Koizumi N."/>
            <person name="Kawamura Y."/>
        </authorList>
    </citation>
    <scope>NUCLEOTIDE SEQUENCE [LARGE SCALE GENOMIC DNA]</scope>
    <source>
        <strain evidence="3">E18</strain>
    </source>
</reference>
<evidence type="ECO:0000313" key="2">
    <source>
        <dbReference type="EMBL" id="GBF44601.1"/>
    </source>
</evidence>
<keyword evidence="2" id="KW-0255">Endonuclease</keyword>
<protein>
    <submittedName>
        <fullName evidence="2">HNH endonuclease</fullName>
    </submittedName>
</protein>
<dbReference type="AlphaFoldDB" id="A0A2P2DJ44"/>
<dbReference type="GO" id="GO:0004519">
    <property type="term" value="F:endonuclease activity"/>
    <property type="evidence" value="ECO:0007669"/>
    <property type="project" value="UniProtKB-KW"/>
</dbReference>
<dbReference type="Proteomes" id="UP000245206">
    <property type="component" value="Unassembled WGS sequence"/>
</dbReference>
<dbReference type="RefSeq" id="WP_167396571.1">
    <property type="nucleotide sequence ID" value="NZ_BFAZ01000016.1"/>
</dbReference>
<feature type="domain" description="HNH endonuclease 5" evidence="1">
    <location>
        <begin position="3"/>
        <end position="50"/>
    </location>
</feature>
<comment type="caution">
    <text evidence="2">The sequence shown here is derived from an EMBL/GenBank/DDBJ whole genome shotgun (WGS) entry which is preliminary data.</text>
</comment>
<sequence>MKCIYCSTEITKKSEEHIIPQSIGGKLTTFTVCEECNHELGNKLDKELSNLTKIASAMLNVHRDRGKSPGIQLTEKETNEPYVLKSKKGLKSASDILKIGDNEYKIYYNNEIDLEKKLKILNKKGNKNLILNGESQYQDNPKFEFMFSTGNYKALRSIAKIAYEAYLHFGGNIIWVKHLISYIKGYSAGYIVFPNYNEYPAVEDFWDNKPTHSILIYGKTEIRQLIAQISLFDTWRYIVILNDNYLGENVLITFIQNIEGEIQENKIEYKNIIFPPEIEKDNLQYITPKNTLILQSYSYRLQRLFAYENIKSKIGTRLYTDILNYKKGTIITKEIAMDISKNSISNFRSEVIDFNNSRFQT</sequence>
<dbReference type="Pfam" id="PF14279">
    <property type="entry name" value="HNH_5"/>
    <property type="match status" value="1"/>
</dbReference>
<dbReference type="EMBL" id="BFAZ01000016">
    <property type="protein sequence ID" value="GBF44601.1"/>
    <property type="molecule type" value="Genomic_DNA"/>
</dbReference>
<dbReference type="InterPro" id="IPR029471">
    <property type="entry name" value="HNH_5"/>
</dbReference>
<organism evidence="2 3">
    <name type="scientific">Leptospira ellinghausenii</name>
    <dbReference type="NCBI Taxonomy" id="1917822"/>
    <lineage>
        <taxon>Bacteria</taxon>
        <taxon>Pseudomonadati</taxon>
        <taxon>Spirochaetota</taxon>
        <taxon>Spirochaetia</taxon>
        <taxon>Leptospirales</taxon>
        <taxon>Leptospiraceae</taxon>
        <taxon>Leptospira</taxon>
    </lineage>
</organism>
<gene>
    <name evidence="2" type="ORF">LPTSP2_39040</name>
</gene>
<keyword evidence="2" id="KW-0540">Nuclease</keyword>
<evidence type="ECO:0000259" key="1">
    <source>
        <dbReference type="Pfam" id="PF14279"/>
    </source>
</evidence>
<proteinExistence type="predicted"/>
<keyword evidence="3" id="KW-1185">Reference proteome</keyword>
<keyword evidence="2" id="KW-0378">Hydrolase</keyword>